<organism evidence="2 3">
    <name type="scientific">Trichonephila clavata</name>
    <name type="common">Joro spider</name>
    <name type="synonym">Nephila clavata</name>
    <dbReference type="NCBI Taxonomy" id="2740835"/>
    <lineage>
        <taxon>Eukaryota</taxon>
        <taxon>Metazoa</taxon>
        <taxon>Ecdysozoa</taxon>
        <taxon>Arthropoda</taxon>
        <taxon>Chelicerata</taxon>
        <taxon>Arachnida</taxon>
        <taxon>Araneae</taxon>
        <taxon>Araneomorphae</taxon>
        <taxon>Entelegynae</taxon>
        <taxon>Araneoidea</taxon>
        <taxon>Nephilidae</taxon>
        <taxon>Trichonephila</taxon>
    </lineage>
</organism>
<feature type="region of interest" description="Disordered" evidence="1">
    <location>
        <begin position="56"/>
        <end position="78"/>
    </location>
</feature>
<keyword evidence="3" id="KW-1185">Reference proteome</keyword>
<evidence type="ECO:0000313" key="3">
    <source>
        <dbReference type="Proteomes" id="UP000887116"/>
    </source>
</evidence>
<dbReference type="AlphaFoldDB" id="A0A8X6HYV2"/>
<proteinExistence type="predicted"/>
<accession>A0A8X6HYV2</accession>
<comment type="caution">
    <text evidence="2">The sequence shown here is derived from an EMBL/GenBank/DDBJ whole genome shotgun (WGS) entry which is preliminary data.</text>
</comment>
<sequence length="119" mass="13583">MLSEHNKSNEKPNKAEKQSGKKSVDCGVPLRYSEAEGTFNLQELKYMPMIDYSTDQMLSEHNKSNEKPNKAEKQSGKKSVDCCVPLRYSEAEGTFNLQELKYMPMIDYSTGKREHNIGN</sequence>
<feature type="compositionally biased region" description="Basic and acidic residues" evidence="1">
    <location>
        <begin position="1"/>
        <end position="24"/>
    </location>
</feature>
<feature type="region of interest" description="Disordered" evidence="1">
    <location>
        <begin position="1"/>
        <end position="26"/>
    </location>
</feature>
<name>A0A8X6HYV2_TRICU</name>
<protein>
    <submittedName>
        <fullName evidence="2">Uncharacterized protein</fullName>
    </submittedName>
</protein>
<evidence type="ECO:0000256" key="1">
    <source>
        <dbReference type="SAM" id="MobiDB-lite"/>
    </source>
</evidence>
<feature type="compositionally biased region" description="Basic and acidic residues" evidence="1">
    <location>
        <begin position="58"/>
        <end position="78"/>
    </location>
</feature>
<gene>
    <name evidence="2" type="ORF">TNCT_197521</name>
</gene>
<evidence type="ECO:0000313" key="2">
    <source>
        <dbReference type="EMBL" id="GFQ84137.1"/>
    </source>
</evidence>
<dbReference type="EMBL" id="BMAO01012815">
    <property type="protein sequence ID" value="GFQ84137.1"/>
    <property type="molecule type" value="Genomic_DNA"/>
</dbReference>
<dbReference type="Proteomes" id="UP000887116">
    <property type="component" value="Unassembled WGS sequence"/>
</dbReference>
<reference evidence="2" key="1">
    <citation type="submission" date="2020-07" db="EMBL/GenBank/DDBJ databases">
        <title>Multicomponent nature underlies the extraordinary mechanical properties of spider dragline silk.</title>
        <authorList>
            <person name="Kono N."/>
            <person name="Nakamura H."/>
            <person name="Mori M."/>
            <person name="Yoshida Y."/>
            <person name="Ohtoshi R."/>
            <person name="Malay A.D."/>
            <person name="Moran D.A.P."/>
            <person name="Tomita M."/>
            <person name="Numata K."/>
            <person name="Arakawa K."/>
        </authorList>
    </citation>
    <scope>NUCLEOTIDE SEQUENCE</scope>
</reference>